<gene>
    <name evidence="1" type="ORF">ACFQRI_02020</name>
</gene>
<proteinExistence type="predicted"/>
<protein>
    <submittedName>
        <fullName evidence="1">Uncharacterized protein</fullName>
    </submittedName>
</protein>
<dbReference type="EMBL" id="JBHTCJ010000001">
    <property type="protein sequence ID" value="MFC7340172.1"/>
    <property type="molecule type" value="Genomic_DNA"/>
</dbReference>
<organism evidence="1 2">
    <name type="scientific">Saccharopolyspora griseoalba</name>
    <dbReference type="NCBI Taxonomy" id="1431848"/>
    <lineage>
        <taxon>Bacteria</taxon>
        <taxon>Bacillati</taxon>
        <taxon>Actinomycetota</taxon>
        <taxon>Actinomycetes</taxon>
        <taxon>Pseudonocardiales</taxon>
        <taxon>Pseudonocardiaceae</taxon>
        <taxon>Saccharopolyspora</taxon>
    </lineage>
</organism>
<name>A0ABW2LGL7_9PSEU</name>
<sequence length="66" mass="7063">MRRSAEIRPIQVGCRGLARQLVLHRELLGFEPVRRPPRVGAANLRLAADGVGAGPLGPARTVVSAR</sequence>
<dbReference type="RefSeq" id="WP_380663610.1">
    <property type="nucleotide sequence ID" value="NZ_JBHTCJ010000001.1"/>
</dbReference>
<accession>A0ABW2LGL7</accession>
<reference evidence="2" key="1">
    <citation type="journal article" date="2019" name="Int. J. Syst. Evol. Microbiol.">
        <title>The Global Catalogue of Microorganisms (GCM) 10K type strain sequencing project: providing services to taxonomists for standard genome sequencing and annotation.</title>
        <authorList>
            <consortium name="The Broad Institute Genomics Platform"/>
            <consortium name="The Broad Institute Genome Sequencing Center for Infectious Disease"/>
            <person name="Wu L."/>
            <person name="Ma J."/>
        </authorList>
    </citation>
    <scope>NUCLEOTIDE SEQUENCE [LARGE SCALE GENOMIC DNA]</scope>
    <source>
        <strain evidence="2">WLHS5</strain>
    </source>
</reference>
<dbReference type="Proteomes" id="UP001596504">
    <property type="component" value="Unassembled WGS sequence"/>
</dbReference>
<comment type="caution">
    <text evidence="1">The sequence shown here is derived from an EMBL/GenBank/DDBJ whole genome shotgun (WGS) entry which is preliminary data.</text>
</comment>
<evidence type="ECO:0000313" key="2">
    <source>
        <dbReference type="Proteomes" id="UP001596504"/>
    </source>
</evidence>
<keyword evidence="2" id="KW-1185">Reference proteome</keyword>
<evidence type="ECO:0000313" key="1">
    <source>
        <dbReference type="EMBL" id="MFC7340172.1"/>
    </source>
</evidence>